<name>A0ABS5IBR7_9PROT</name>
<keyword evidence="1" id="KW-1133">Transmembrane helix</keyword>
<evidence type="ECO:0000313" key="3">
    <source>
        <dbReference type="Proteomes" id="UP000680714"/>
    </source>
</evidence>
<feature type="transmembrane region" description="Helical" evidence="1">
    <location>
        <begin position="20"/>
        <end position="43"/>
    </location>
</feature>
<keyword evidence="1" id="KW-0812">Transmembrane</keyword>
<feature type="transmembrane region" description="Helical" evidence="1">
    <location>
        <begin position="63"/>
        <end position="84"/>
    </location>
</feature>
<proteinExistence type="predicted"/>
<gene>
    <name evidence="2" type="ORF">KEC16_09090</name>
</gene>
<dbReference type="RefSeq" id="WP_211548052.1">
    <property type="nucleotide sequence ID" value="NZ_JAGTUF010000006.1"/>
</dbReference>
<dbReference type="EMBL" id="JAGTUF010000006">
    <property type="protein sequence ID" value="MBR9971870.1"/>
    <property type="molecule type" value="Genomic_DNA"/>
</dbReference>
<protein>
    <submittedName>
        <fullName evidence="2">Uncharacterized protein</fullName>
    </submittedName>
</protein>
<evidence type="ECO:0000256" key="1">
    <source>
        <dbReference type="SAM" id="Phobius"/>
    </source>
</evidence>
<accession>A0ABS5IBR7</accession>
<keyword evidence="1" id="KW-0472">Membrane</keyword>
<keyword evidence="3" id="KW-1185">Reference proteome</keyword>
<dbReference type="Proteomes" id="UP000680714">
    <property type="component" value="Unassembled WGS sequence"/>
</dbReference>
<sequence length="92" mass="9595">MTEAKAGARLWLQSGGMSKLLIIAGIIILGSSGLSALIAIAVGTAQWLSLLEPLSPRIPPQSLVVGGLFLGVPVMAVGWALIWFGGWARHHP</sequence>
<comment type="caution">
    <text evidence="2">The sequence shown here is derived from an EMBL/GenBank/DDBJ whole genome shotgun (WGS) entry which is preliminary data.</text>
</comment>
<organism evidence="2 3">
    <name type="scientific">Magnetospirillum sulfuroxidans</name>
    <dbReference type="NCBI Taxonomy" id="611300"/>
    <lineage>
        <taxon>Bacteria</taxon>
        <taxon>Pseudomonadati</taxon>
        <taxon>Pseudomonadota</taxon>
        <taxon>Alphaproteobacteria</taxon>
        <taxon>Rhodospirillales</taxon>
        <taxon>Rhodospirillaceae</taxon>
        <taxon>Magnetospirillum</taxon>
    </lineage>
</organism>
<evidence type="ECO:0000313" key="2">
    <source>
        <dbReference type="EMBL" id="MBR9971870.1"/>
    </source>
</evidence>
<reference evidence="2 3" key="1">
    <citation type="submission" date="2021-04" db="EMBL/GenBank/DDBJ databases">
        <title>Magnetospirillum sulfuroxidans sp. nov., a facultative chemolithoautotrophic sulfur-oxidizing alphaproteobacterium isolated from freshwater sediment and proposals for Paramagetospirillum gen. nov., and Magnetospirillaceae fam. nov.</title>
        <authorList>
            <person name="Koziaeva V."/>
            <person name="Geelhoed J.S."/>
            <person name="Sorokin D.Y."/>
            <person name="Grouzdev D.S."/>
        </authorList>
    </citation>
    <scope>NUCLEOTIDE SEQUENCE [LARGE SCALE GENOMIC DNA]</scope>
    <source>
        <strain evidence="2 3">J10</strain>
    </source>
</reference>